<sequence length="123" mass="14201">MPKAGFKSITVTENVYNRLFAVYEANQKELQTIGVNSFSGYVTHCLELQLKNQNIAIKYRPWLQKLTVNYDRVLLKDNIKNRVAEIIIKPKLKCMLCDSNSCMHIGFCYSIPEVYEIMGKNFG</sequence>
<protein>
    <submittedName>
        <fullName evidence="1">Uncharacterized protein</fullName>
    </submittedName>
</protein>
<accession>A0A0F9TAS7</accession>
<evidence type="ECO:0000313" key="1">
    <source>
        <dbReference type="EMBL" id="KKN76264.1"/>
    </source>
</evidence>
<name>A0A0F9TAS7_9ZZZZ</name>
<gene>
    <name evidence="1" type="ORF">LCGC14_0372900</name>
</gene>
<dbReference type="EMBL" id="LAZR01000298">
    <property type="protein sequence ID" value="KKN76264.1"/>
    <property type="molecule type" value="Genomic_DNA"/>
</dbReference>
<comment type="caution">
    <text evidence="1">The sequence shown here is derived from an EMBL/GenBank/DDBJ whole genome shotgun (WGS) entry which is preliminary data.</text>
</comment>
<proteinExistence type="predicted"/>
<dbReference type="AlphaFoldDB" id="A0A0F9TAS7"/>
<reference evidence="1" key="1">
    <citation type="journal article" date="2015" name="Nature">
        <title>Complex archaea that bridge the gap between prokaryotes and eukaryotes.</title>
        <authorList>
            <person name="Spang A."/>
            <person name="Saw J.H."/>
            <person name="Jorgensen S.L."/>
            <person name="Zaremba-Niedzwiedzka K."/>
            <person name="Martijn J."/>
            <person name="Lind A.E."/>
            <person name="van Eijk R."/>
            <person name="Schleper C."/>
            <person name="Guy L."/>
            <person name="Ettema T.J."/>
        </authorList>
    </citation>
    <scope>NUCLEOTIDE SEQUENCE</scope>
</reference>
<organism evidence="1">
    <name type="scientific">marine sediment metagenome</name>
    <dbReference type="NCBI Taxonomy" id="412755"/>
    <lineage>
        <taxon>unclassified sequences</taxon>
        <taxon>metagenomes</taxon>
        <taxon>ecological metagenomes</taxon>
    </lineage>
</organism>